<name>A0AB34K496_PRYPA</name>
<proteinExistence type="predicted"/>
<feature type="region of interest" description="Disordered" evidence="2">
    <location>
        <begin position="153"/>
        <end position="186"/>
    </location>
</feature>
<reference evidence="3 4" key="1">
    <citation type="journal article" date="2024" name="Science">
        <title>Giant polyketide synthase enzymes in the biosynthesis of giant marine polyether toxins.</title>
        <authorList>
            <person name="Fallon T.R."/>
            <person name="Shende V.V."/>
            <person name="Wierzbicki I.H."/>
            <person name="Pendleton A.L."/>
            <person name="Watervoot N.F."/>
            <person name="Auber R.P."/>
            <person name="Gonzalez D.J."/>
            <person name="Wisecaver J.H."/>
            <person name="Moore B.S."/>
        </authorList>
    </citation>
    <scope>NUCLEOTIDE SEQUENCE [LARGE SCALE GENOMIC DNA]</scope>
    <source>
        <strain evidence="3 4">12B1</strain>
    </source>
</reference>
<evidence type="ECO:0000256" key="2">
    <source>
        <dbReference type="SAM" id="MobiDB-lite"/>
    </source>
</evidence>
<comment type="caution">
    <text evidence="3">The sequence shown here is derived from an EMBL/GenBank/DDBJ whole genome shotgun (WGS) entry which is preliminary data.</text>
</comment>
<feature type="compositionally biased region" description="Low complexity" evidence="2">
    <location>
        <begin position="90"/>
        <end position="108"/>
    </location>
</feature>
<organism evidence="3 4">
    <name type="scientific">Prymnesium parvum</name>
    <name type="common">Toxic golden alga</name>
    <dbReference type="NCBI Taxonomy" id="97485"/>
    <lineage>
        <taxon>Eukaryota</taxon>
        <taxon>Haptista</taxon>
        <taxon>Haptophyta</taxon>
        <taxon>Prymnesiophyceae</taxon>
        <taxon>Prymnesiales</taxon>
        <taxon>Prymnesiaceae</taxon>
        <taxon>Prymnesium</taxon>
    </lineage>
</organism>
<dbReference type="EMBL" id="JBGBPQ010000002">
    <property type="protein sequence ID" value="KAL1528202.1"/>
    <property type="molecule type" value="Genomic_DNA"/>
</dbReference>
<sequence length="186" mass="20051">MVGATPPRPPTCLGNGHISSKRRAAIDFLARELKTLEIEASHTAHLEQQLEILQAELKQARAAAEFHMRRCDMLELQLRNERALRSQGDSEGASEAPEPDAAPSQEAPVPRAPISLGAAAAMLPAMPACMGPPNSSYGNDEVEDDIDALIEAQRTLPISCTEPQLRPARQPLRLRPGTKITDAPAP</sequence>
<keyword evidence="1" id="KW-0175">Coiled coil</keyword>
<feature type="compositionally biased region" description="Low complexity" evidence="2">
    <location>
        <begin position="163"/>
        <end position="175"/>
    </location>
</feature>
<evidence type="ECO:0000256" key="1">
    <source>
        <dbReference type="SAM" id="Coils"/>
    </source>
</evidence>
<evidence type="ECO:0000313" key="4">
    <source>
        <dbReference type="Proteomes" id="UP001515480"/>
    </source>
</evidence>
<protein>
    <submittedName>
        <fullName evidence="3">Uncharacterized protein</fullName>
    </submittedName>
</protein>
<evidence type="ECO:0000313" key="3">
    <source>
        <dbReference type="EMBL" id="KAL1528202.1"/>
    </source>
</evidence>
<feature type="region of interest" description="Disordered" evidence="2">
    <location>
        <begin position="83"/>
        <end position="109"/>
    </location>
</feature>
<keyword evidence="4" id="KW-1185">Reference proteome</keyword>
<dbReference type="AlphaFoldDB" id="A0AB34K496"/>
<feature type="coiled-coil region" evidence="1">
    <location>
        <begin position="43"/>
        <end position="77"/>
    </location>
</feature>
<gene>
    <name evidence="3" type="ORF">AB1Y20_009561</name>
</gene>
<accession>A0AB34K496</accession>
<dbReference type="Proteomes" id="UP001515480">
    <property type="component" value="Unassembled WGS sequence"/>
</dbReference>